<name>A0A914DHG1_9BILA</name>
<evidence type="ECO:0000256" key="4">
    <source>
        <dbReference type="ARBA" id="ARBA00023043"/>
    </source>
</evidence>
<dbReference type="Gene3D" id="1.25.40.20">
    <property type="entry name" value="Ankyrin repeat-containing domain"/>
    <property type="match status" value="3"/>
</dbReference>
<dbReference type="PROSITE" id="PS50297">
    <property type="entry name" value="ANK_REP_REGION"/>
    <property type="match status" value="6"/>
</dbReference>
<dbReference type="InterPro" id="IPR002110">
    <property type="entry name" value="Ankyrin_rpt"/>
</dbReference>
<dbReference type="Gene3D" id="1.25.40.10">
    <property type="entry name" value="Tetratricopeptide repeat domain"/>
    <property type="match status" value="1"/>
</dbReference>
<dbReference type="PANTHER" id="PTHR24173:SF85">
    <property type="entry name" value="PROTEIN FEM-1 HOMOLOG CG6966"/>
    <property type="match status" value="1"/>
</dbReference>
<dbReference type="PRINTS" id="PR01415">
    <property type="entry name" value="ANKYRIN"/>
</dbReference>
<feature type="repeat" description="ANK" evidence="6">
    <location>
        <begin position="43"/>
        <end position="75"/>
    </location>
</feature>
<evidence type="ECO:0000313" key="7">
    <source>
        <dbReference type="Proteomes" id="UP000887540"/>
    </source>
</evidence>
<sequence>MDAMNYRVIIFNAAKDGKLERLKIFLDGRPNDWLDNCLNGPSDTTPPLVIAARNGYSDCVKYLIAKGANTSVTGVVTFDGETIQGAPPLWAAAAAGHLETVKALIESGANINQTTSTNSTPLRGACYDGHLEIVRYLVEHGANIEIANRHGHTALMIAAYREKVDVVKYLLEVGADAKRASSKGNTALHDAAEAGSVEVTKLLLEHGARMEKDEYGVTPLMSASILGHAAVIYYFLPYASYRERRDAWKLLGATMVDKRMDLSGATTCWRNSFEYNSLVKLQSGGEDEINPLNEVSRIVYGYHEEVNSEEKLELICTDPEAMRMQALIIRERILGDFHPEVHYYARYRGAVYCDLGRLDLAIDLWLHVLQLQQHYLFPMHPNTLSTFVAFLETFAMVIEDTLINPFEHRLPADRLNLETVLVVYERAVLEFERYLHRDEELHKEQILPGETDINQDLENFRDVLLQFIHLINRVILLDSQPSTSINIHLNDELLTANIPVLNPDSERNINPTNFINKPETQTCLSTVFCSHSVVTRLKERLKLPEKTVYPLRPRCPHLLCNVRRLVQILEHLHLFPVHSACQESDQGEGKHFPSHFVVDRLIRAGADLNVKNSDGNTALHILLSTASPRLSIVKLLLEAGAPLLARNNMGITCFDLMIQKFNGQLQNFEFAKFITLKQIAANFIRWHGIPYKDIIPADIEKYLDVF</sequence>
<evidence type="ECO:0000256" key="6">
    <source>
        <dbReference type="PROSITE-ProRule" id="PRU00023"/>
    </source>
</evidence>
<feature type="repeat" description="ANK" evidence="6">
    <location>
        <begin position="150"/>
        <end position="182"/>
    </location>
</feature>
<dbReference type="SMART" id="SM00248">
    <property type="entry name" value="ANK"/>
    <property type="match status" value="8"/>
</dbReference>
<feature type="repeat" description="ANK" evidence="6">
    <location>
        <begin position="614"/>
        <end position="648"/>
    </location>
</feature>
<feature type="repeat" description="ANK" evidence="6">
    <location>
        <begin position="84"/>
        <end position="116"/>
    </location>
</feature>
<dbReference type="GO" id="GO:0005737">
    <property type="term" value="C:cytoplasm"/>
    <property type="evidence" value="ECO:0007669"/>
    <property type="project" value="UniProtKB-SubCell"/>
</dbReference>
<keyword evidence="3" id="KW-0833">Ubl conjugation pathway</keyword>
<dbReference type="WBParaSite" id="ACRNAN_scaffold2746.g7347.t1">
    <property type="protein sequence ID" value="ACRNAN_scaffold2746.g7347.t1"/>
    <property type="gene ID" value="ACRNAN_scaffold2746.g7347"/>
</dbReference>
<comment type="similarity">
    <text evidence="5">Belongs to the fem-1 family.</text>
</comment>
<dbReference type="Proteomes" id="UP000887540">
    <property type="component" value="Unplaced"/>
</dbReference>
<keyword evidence="7" id="KW-1185">Reference proteome</keyword>
<evidence type="ECO:0000313" key="8">
    <source>
        <dbReference type="WBParaSite" id="ACRNAN_scaffold2746.g7347.t1"/>
    </source>
</evidence>
<proteinExistence type="inferred from homology"/>
<evidence type="ECO:0000256" key="5">
    <source>
        <dbReference type="ARBA" id="ARBA00038500"/>
    </source>
</evidence>
<keyword evidence="4 6" id="KW-0040">ANK repeat</keyword>
<dbReference type="SUPFAM" id="SSF48403">
    <property type="entry name" value="Ankyrin repeat"/>
    <property type="match status" value="2"/>
</dbReference>
<evidence type="ECO:0000256" key="2">
    <source>
        <dbReference type="ARBA" id="ARBA00022737"/>
    </source>
</evidence>
<dbReference type="InterPro" id="IPR036770">
    <property type="entry name" value="Ankyrin_rpt-contain_sf"/>
</dbReference>
<dbReference type="PROSITE" id="PS50088">
    <property type="entry name" value="ANK_REPEAT"/>
    <property type="match status" value="6"/>
</dbReference>
<dbReference type="Pfam" id="PF00023">
    <property type="entry name" value="Ank"/>
    <property type="match status" value="3"/>
</dbReference>
<dbReference type="Pfam" id="PF12796">
    <property type="entry name" value="Ank_2"/>
    <property type="match status" value="1"/>
</dbReference>
<evidence type="ECO:0000256" key="3">
    <source>
        <dbReference type="ARBA" id="ARBA00022786"/>
    </source>
</evidence>
<reference evidence="8" key="1">
    <citation type="submission" date="2022-11" db="UniProtKB">
        <authorList>
            <consortium name="WormBaseParasite"/>
        </authorList>
    </citation>
    <scope>IDENTIFICATION</scope>
</reference>
<keyword evidence="2" id="KW-0677">Repeat</keyword>
<protein>
    <submittedName>
        <fullName evidence="8">Sex-determining protein fem-1</fullName>
    </submittedName>
</protein>
<accession>A0A914DHG1</accession>
<evidence type="ECO:0000256" key="1">
    <source>
        <dbReference type="ARBA" id="ARBA00004906"/>
    </source>
</evidence>
<dbReference type="PANTHER" id="PTHR24173">
    <property type="entry name" value="ANKYRIN REPEAT CONTAINING"/>
    <property type="match status" value="1"/>
</dbReference>
<feature type="repeat" description="ANK" evidence="6">
    <location>
        <begin position="117"/>
        <end position="149"/>
    </location>
</feature>
<dbReference type="InterPro" id="IPR011990">
    <property type="entry name" value="TPR-like_helical_dom_sf"/>
</dbReference>
<organism evidence="7 8">
    <name type="scientific">Acrobeloides nanus</name>
    <dbReference type="NCBI Taxonomy" id="290746"/>
    <lineage>
        <taxon>Eukaryota</taxon>
        <taxon>Metazoa</taxon>
        <taxon>Ecdysozoa</taxon>
        <taxon>Nematoda</taxon>
        <taxon>Chromadorea</taxon>
        <taxon>Rhabditida</taxon>
        <taxon>Tylenchina</taxon>
        <taxon>Cephalobomorpha</taxon>
        <taxon>Cephaloboidea</taxon>
        <taxon>Cephalobidae</taxon>
        <taxon>Acrobeloides</taxon>
    </lineage>
</organism>
<comment type="pathway">
    <text evidence="1">Protein modification; protein ubiquitination.</text>
</comment>
<dbReference type="AlphaFoldDB" id="A0A914DHG1"/>
<feature type="repeat" description="ANK" evidence="6">
    <location>
        <begin position="183"/>
        <end position="215"/>
    </location>
</feature>